<dbReference type="GO" id="GO:0071004">
    <property type="term" value="C:U2-type prespliceosome"/>
    <property type="evidence" value="ECO:0007669"/>
    <property type="project" value="TreeGrafter"/>
</dbReference>
<dbReference type="PROSITE" id="PS51676">
    <property type="entry name" value="FF"/>
    <property type="match status" value="2"/>
</dbReference>
<feature type="region of interest" description="Disordered" evidence="10">
    <location>
        <begin position="556"/>
        <end position="609"/>
    </location>
</feature>
<evidence type="ECO:0000256" key="11">
    <source>
        <dbReference type="SAM" id="Phobius"/>
    </source>
</evidence>
<dbReference type="InterPro" id="IPR036517">
    <property type="entry name" value="FF_domain_sf"/>
</dbReference>
<evidence type="ECO:0000313" key="13">
    <source>
        <dbReference type="EMBL" id="KAG6409219.1"/>
    </source>
</evidence>
<keyword evidence="3" id="KW-0677">Repeat</keyword>
<dbReference type="EMBL" id="PNBA02000011">
    <property type="protein sequence ID" value="KAG6409219.1"/>
    <property type="molecule type" value="Genomic_DNA"/>
</dbReference>
<keyword evidence="14" id="KW-1185">Reference proteome</keyword>
<comment type="similarity">
    <text evidence="7">Belongs to the PRPF40 family.</text>
</comment>
<comment type="subunit">
    <text evidence="8">Interacts (via the WW domains) with the phosphorylated C-terminal domain of NRPB1 (via CTD domain).</text>
</comment>
<evidence type="ECO:0000256" key="2">
    <source>
        <dbReference type="ARBA" id="ARBA00022664"/>
    </source>
</evidence>
<dbReference type="InterPro" id="IPR039726">
    <property type="entry name" value="Prp40-like"/>
</dbReference>
<reference evidence="13" key="2">
    <citation type="submission" date="2020-08" db="EMBL/GenBank/DDBJ databases">
        <title>Plant Genome Project.</title>
        <authorList>
            <person name="Zhang R.-G."/>
        </authorList>
    </citation>
    <scope>NUCLEOTIDE SEQUENCE</scope>
    <source>
        <strain evidence="13">Huo1</strain>
        <tissue evidence="13">Leaf</tissue>
    </source>
</reference>
<evidence type="ECO:0000256" key="3">
    <source>
        <dbReference type="ARBA" id="ARBA00022737"/>
    </source>
</evidence>
<feature type="compositionally biased region" description="Basic and acidic residues" evidence="10">
    <location>
        <begin position="556"/>
        <end position="570"/>
    </location>
</feature>
<comment type="function">
    <text evidence="6">Binds the phosphorylated C-terminal domain (CTD) of the largest subunit of RNA polymerase II and functions as a scaffold for RNA processing machineries. May be involved in pre-mRNA splicing.</text>
</comment>
<dbReference type="GO" id="GO:0045292">
    <property type="term" value="P:mRNA cis splicing, via spliceosome"/>
    <property type="evidence" value="ECO:0007669"/>
    <property type="project" value="InterPro"/>
</dbReference>
<evidence type="ECO:0000256" key="6">
    <source>
        <dbReference type="ARBA" id="ARBA00056384"/>
    </source>
</evidence>
<evidence type="ECO:0000259" key="12">
    <source>
        <dbReference type="PROSITE" id="PS51676"/>
    </source>
</evidence>
<accession>A0A8X8XAK3</accession>
<feature type="compositionally biased region" description="Basic and acidic residues" evidence="10">
    <location>
        <begin position="587"/>
        <end position="598"/>
    </location>
</feature>
<evidence type="ECO:0000256" key="8">
    <source>
        <dbReference type="ARBA" id="ARBA00064817"/>
    </source>
</evidence>
<comment type="subcellular location">
    <subcellularLocation>
        <location evidence="1">Nucleus</location>
    </subcellularLocation>
</comment>
<keyword evidence="9" id="KW-0175">Coiled coil</keyword>
<evidence type="ECO:0000256" key="1">
    <source>
        <dbReference type="ARBA" id="ARBA00004123"/>
    </source>
</evidence>
<gene>
    <name evidence="13" type="ORF">SASPL_132253</name>
</gene>
<dbReference type="GO" id="GO:0003723">
    <property type="term" value="F:RNA binding"/>
    <property type="evidence" value="ECO:0007669"/>
    <property type="project" value="TreeGrafter"/>
</dbReference>
<feature type="coiled-coil region" evidence="9">
    <location>
        <begin position="354"/>
        <end position="381"/>
    </location>
</feature>
<feature type="compositionally biased region" description="Acidic residues" evidence="10">
    <location>
        <begin position="599"/>
        <end position="609"/>
    </location>
</feature>
<dbReference type="Gene3D" id="1.10.10.440">
    <property type="entry name" value="FF domain"/>
    <property type="match status" value="4"/>
</dbReference>
<dbReference type="GO" id="GO:0070063">
    <property type="term" value="F:RNA polymerase binding"/>
    <property type="evidence" value="ECO:0007669"/>
    <property type="project" value="UniProtKB-ARBA"/>
</dbReference>
<keyword evidence="11" id="KW-0472">Membrane</keyword>
<keyword evidence="11" id="KW-0812">Transmembrane</keyword>
<protein>
    <recommendedName>
        <fullName evidence="12">FF domain-containing protein</fullName>
    </recommendedName>
</protein>
<reference evidence="13" key="1">
    <citation type="submission" date="2018-01" db="EMBL/GenBank/DDBJ databases">
        <authorList>
            <person name="Mao J.F."/>
        </authorList>
    </citation>
    <scope>NUCLEOTIDE SEQUENCE</scope>
    <source>
        <strain evidence="13">Huo1</strain>
        <tissue evidence="13">Leaf</tissue>
    </source>
</reference>
<dbReference type="GO" id="GO:0005685">
    <property type="term" value="C:U1 snRNP"/>
    <property type="evidence" value="ECO:0007669"/>
    <property type="project" value="TreeGrafter"/>
</dbReference>
<evidence type="ECO:0000256" key="7">
    <source>
        <dbReference type="ARBA" id="ARBA00061317"/>
    </source>
</evidence>
<evidence type="ECO:0000256" key="5">
    <source>
        <dbReference type="ARBA" id="ARBA00023242"/>
    </source>
</evidence>
<dbReference type="Pfam" id="PF01846">
    <property type="entry name" value="FF"/>
    <property type="match status" value="2"/>
</dbReference>
<organism evidence="13">
    <name type="scientific">Salvia splendens</name>
    <name type="common">Scarlet sage</name>
    <dbReference type="NCBI Taxonomy" id="180675"/>
    <lineage>
        <taxon>Eukaryota</taxon>
        <taxon>Viridiplantae</taxon>
        <taxon>Streptophyta</taxon>
        <taxon>Embryophyta</taxon>
        <taxon>Tracheophyta</taxon>
        <taxon>Spermatophyta</taxon>
        <taxon>Magnoliopsida</taxon>
        <taxon>eudicotyledons</taxon>
        <taxon>Gunneridae</taxon>
        <taxon>Pentapetalae</taxon>
        <taxon>asterids</taxon>
        <taxon>lamiids</taxon>
        <taxon>Lamiales</taxon>
        <taxon>Lamiaceae</taxon>
        <taxon>Nepetoideae</taxon>
        <taxon>Mentheae</taxon>
        <taxon>Salviinae</taxon>
        <taxon>Salvia</taxon>
        <taxon>Salvia subgen. Calosphace</taxon>
        <taxon>core Calosphace</taxon>
    </lineage>
</organism>
<dbReference type="Proteomes" id="UP000298416">
    <property type="component" value="Unassembled WGS sequence"/>
</dbReference>
<proteinExistence type="inferred from homology"/>
<comment type="caution">
    <text evidence="13">The sequence shown here is derived from an EMBL/GenBank/DDBJ whole genome shotgun (WGS) entry which is preliminary data.</text>
</comment>
<dbReference type="PANTHER" id="PTHR11864">
    <property type="entry name" value="PRE-MRNA-PROCESSING PROTEIN PRP40"/>
    <property type="match status" value="1"/>
</dbReference>
<evidence type="ECO:0000256" key="10">
    <source>
        <dbReference type="SAM" id="MobiDB-lite"/>
    </source>
</evidence>
<keyword evidence="2" id="KW-0507">mRNA processing</keyword>
<feature type="region of interest" description="Disordered" evidence="10">
    <location>
        <begin position="28"/>
        <end position="56"/>
    </location>
</feature>
<dbReference type="FunFam" id="1.10.10.440:FF:000013">
    <property type="entry name" value="pre-mRNA-processing protein 40A isoform X1"/>
    <property type="match status" value="1"/>
</dbReference>
<dbReference type="InterPro" id="IPR002713">
    <property type="entry name" value="FF_domain"/>
</dbReference>
<feature type="transmembrane region" description="Helical" evidence="11">
    <location>
        <begin position="407"/>
        <end position="428"/>
    </location>
</feature>
<evidence type="ECO:0000313" key="14">
    <source>
        <dbReference type="Proteomes" id="UP000298416"/>
    </source>
</evidence>
<keyword evidence="11" id="KW-1133">Transmembrane helix</keyword>
<feature type="region of interest" description="Disordered" evidence="10">
    <location>
        <begin position="125"/>
        <end position="165"/>
    </location>
</feature>
<keyword evidence="5" id="KW-0539">Nucleus</keyword>
<feature type="domain" description="FF" evidence="12">
    <location>
        <begin position="177"/>
        <end position="231"/>
    </location>
</feature>
<sequence length="609" mass="69128">MDNSLCLHKIWGCLKVKAEKAAAEASHPEVNAISAPPTVSGASVEQPPATDSLASSTTSIGAGVVLSPVPAAPVASDVKSPIMMFSEPRAQTPVASATGVSMTDTVASSPSDVPIKLPSSRISLENPSLQVGSSPPAGVSVPDGEEKKRETAVAGKMNAAPVEEKTTEDEPFLYATKQEAKNAFKTLLESANVEANWTWDQAMRVIINDKRYGALKTLGEKKQAFNEYLMQRKKIEAEDRRHRQRKAKEDFVKMLENITLGSCFGSYHCSSPMDMFLIEYTAVLGLHKALTMFEDDKRFKAVDLEVDREGKAQEESRRNRLEFRQFLESCDYIKVDSHWRKVQDLLEDDERCTCLDKLDRLDIFQEQLKRAERKNRDAFRKMLEEHIAAGTITAKTFWPDYCRKDILFLNLSILVFLLLLLSMLQFVANNHVFCSCFYLCASMMKTKPKYKGCFEAGKGGFCDFHSITFLQSTVVLVYEDLIDRAKEKEEKEVKKRKLLAKDLTDKLSSIKELNVLSTWEECKPLIEESSEIPVHWRRDFCREVFDEYVSRLQERAKEKERKREEEKHAYSPESTTAKTRHKKTRKDHRDGTKRSGHEELEDGELDHAI</sequence>
<evidence type="ECO:0000256" key="9">
    <source>
        <dbReference type="SAM" id="Coils"/>
    </source>
</evidence>
<feature type="domain" description="FF" evidence="12">
    <location>
        <begin position="313"/>
        <end position="370"/>
    </location>
</feature>
<evidence type="ECO:0000256" key="4">
    <source>
        <dbReference type="ARBA" id="ARBA00023187"/>
    </source>
</evidence>
<dbReference type="AlphaFoldDB" id="A0A8X8XAK3"/>
<keyword evidence="4" id="KW-0508">mRNA splicing</keyword>
<dbReference type="PANTHER" id="PTHR11864:SF31">
    <property type="entry name" value="PRE-MRNA-PROCESSING PROTEIN 40A-LIKE ISOFORM X1"/>
    <property type="match status" value="1"/>
</dbReference>
<dbReference type="SMART" id="SM00441">
    <property type="entry name" value="FF"/>
    <property type="match status" value="2"/>
</dbReference>
<dbReference type="SUPFAM" id="SSF81698">
    <property type="entry name" value="FF domain"/>
    <property type="match status" value="3"/>
</dbReference>
<name>A0A8X8XAK3_SALSN</name>